<dbReference type="EMBL" id="BKCJ011400015">
    <property type="protein sequence ID" value="GFD30015.1"/>
    <property type="molecule type" value="Genomic_DNA"/>
</dbReference>
<accession>A0A699V445</accession>
<reference evidence="1" key="1">
    <citation type="journal article" date="2019" name="Sci. Rep.">
        <title>Draft genome of Tanacetum cinerariifolium, the natural source of mosquito coil.</title>
        <authorList>
            <person name="Yamashiro T."/>
            <person name="Shiraishi A."/>
            <person name="Satake H."/>
            <person name="Nakayama K."/>
        </authorList>
    </citation>
    <scope>NUCLEOTIDE SEQUENCE</scope>
</reference>
<sequence length="71" mass="7788">MSSLPVHAWRTGGEKSITGCLVSSIQYRKSANSGESVENRREIPLNTTVKIIIARGRYNFVGLRSILVLGV</sequence>
<gene>
    <name evidence="1" type="ORF">Tci_901984</name>
</gene>
<comment type="caution">
    <text evidence="1">The sequence shown here is derived from an EMBL/GenBank/DDBJ whole genome shotgun (WGS) entry which is preliminary data.</text>
</comment>
<protein>
    <submittedName>
        <fullName evidence="1">Uncharacterized protein</fullName>
    </submittedName>
</protein>
<dbReference type="AlphaFoldDB" id="A0A699V445"/>
<evidence type="ECO:0000313" key="1">
    <source>
        <dbReference type="EMBL" id="GFD30015.1"/>
    </source>
</evidence>
<organism evidence="1">
    <name type="scientific">Tanacetum cinerariifolium</name>
    <name type="common">Dalmatian daisy</name>
    <name type="synonym">Chrysanthemum cinerariifolium</name>
    <dbReference type="NCBI Taxonomy" id="118510"/>
    <lineage>
        <taxon>Eukaryota</taxon>
        <taxon>Viridiplantae</taxon>
        <taxon>Streptophyta</taxon>
        <taxon>Embryophyta</taxon>
        <taxon>Tracheophyta</taxon>
        <taxon>Spermatophyta</taxon>
        <taxon>Magnoliopsida</taxon>
        <taxon>eudicotyledons</taxon>
        <taxon>Gunneridae</taxon>
        <taxon>Pentapetalae</taxon>
        <taxon>asterids</taxon>
        <taxon>campanulids</taxon>
        <taxon>Asterales</taxon>
        <taxon>Asteraceae</taxon>
        <taxon>Asteroideae</taxon>
        <taxon>Anthemideae</taxon>
        <taxon>Anthemidinae</taxon>
        <taxon>Tanacetum</taxon>
    </lineage>
</organism>
<proteinExistence type="predicted"/>
<name>A0A699V445_TANCI</name>